<dbReference type="EMBL" id="VLLI01000001">
    <property type="protein sequence ID" value="TWJ04543.1"/>
    <property type="molecule type" value="Genomic_DNA"/>
</dbReference>
<feature type="domain" description="YobI-like P-loop NTPase" evidence="2">
    <location>
        <begin position="48"/>
        <end position="420"/>
    </location>
</feature>
<protein>
    <recommendedName>
        <fullName evidence="2">YobI-like P-loop NTPase domain-containing protein</fullName>
    </recommendedName>
</protein>
<evidence type="ECO:0000313" key="4">
    <source>
        <dbReference type="Proteomes" id="UP000317010"/>
    </source>
</evidence>
<dbReference type="AlphaFoldDB" id="A0A562UFM2"/>
<accession>A0A562UFM2</accession>
<dbReference type="OrthoDB" id="1701659at2"/>
<dbReference type="Pfam" id="PF20693">
    <property type="entry name" value="YobI-ATPase"/>
    <property type="match status" value="1"/>
</dbReference>
<keyword evidence="1" id="KW-0812">Transmembrane</keyword>
<name>A0A562UFM2_9SPHI</name>
<keyword evidence="1" id="KW-0472">Membrane</keyword>
<reference evidence="3 4" key="1">
    <citation type="submission" date="2019-07" db="EMBL/GenBank/DDBJ databases">
        <title>Genomic Encyclopedia of Archaeal and Bacterial Type Strains, Phase II (KMG-II): from individual species to whole genera.</title>
        <authorList>
            <person name="Goeker M."/>
        </authorList>
    </citation>
    <scope>NUCLEOTIDE SEQUENCE [LARGE SCALE GENOMIC DNA]</scope>
    <source>
        <strain evidence="3 4">ATCC BAA-1854</strain>
    </source>
</reference>
<organism evidence="3 4">
    <name type="scientific">Mucilaginibacter frigoritolerans</name>
    <dbReference type="NCBI Taxonomy" id="652788"/>
    <lineage>
        <taxon>Bacteria</taxon>
        <taxon>Pseudomonadati</taxon>
        <taxon>Bacteroidota</taxon>
        <taxon>Sphingobacteriia</taxon>
        <taxon>Sphingobacteriales</taxon>
        <taxon>Sphingobacteriaceae</taxon>
        <taxon>Mucilaginibacter</taxon>
    </lineage>
</organism>
<gene>
    <name evidence="3" type="ORF">JN11_00252</name>
</gene>
<dbReference type="InterPro" id="IPR048428">
    <property type="entry name" value="YobI-NTPase"/>
</dbReference>
<dbReference type="InterPro" id="IPR027417">
    <property type="entry name" value="P-loop_NTPase"/>
</dbReference>
<keyword evidence="1" id="KW-1133">Transmembrane helix</keyword>
<sequence length="1224" mass="142083">MKSWLLHLLDRFIKLLQKYRKTAVAEDQNISYPYHSLSPIGTVEEGQYTDALLWALQNRKIQDIKNIALTGPYGSGKSSILKTFQTQHKKQFKFLNLSLATFKEELKQINKKGKKTKELRDETKDLLRLIELSILQQIFYHEKDSKIPDSRFKKIRSFKRTYLIGMAISILLLLFCGFNLFSSEQFYKLFGITITQAHKLTVHYISLAVFILGIFYVLYRSIRLLNSVKVSKLKFKDAEIEIDEGISKSILNNHLDEILYFFEVTPYDVVIIEDLDRFEQTEIFTKLRELNLLINNSKKVKKDVTFVYAVRDDMFQDKDRTKFFDFIIPVIPVINSSNSNNKLLKIVQENKYDISDDLIDDIGLFVDDMRLLYNITNEYHLYKGLLDEKLSQNKLLSMIVYKNIFPNDFVKLSNRDGELYKVFANKQTHVGNLQKQIGEEIEALKEEVKRLSELKVTDIKDLRMLYLVRYPKHLQYFHGFYHIDKQYSLEDVADAKLFQLLIDKKLRYNNFAFIQWSNSYNFSNALVDIDFKTIEKEVDPKRTYEERVAEITKDSDSNIATLRRQIIEKEKKKTSARHLRLKEFMATGALKIEIEDKKKALLLNVLLRAGHIDEEYLDYISIFYEGSITKDDRDFLLNVKSQVVTDFDFQLRHLEKLVPKIGMNDFEQAYTLNYSLLDFLLSTKKYDSQTSATLQLLKLASKESLKFIDGFIDTAVNIEEFINKIAKAWPQFWRVISQQSALSDELKFKYLDHIISYADLEDIEKMAKDSNLENVLISRQSLLSDLTHPEKIEIVITALKIKFTDIILADAPESPVDCIYEKNAYDLNETMLRRVTQAKGIYDENSFDKANYEAIQTSEASQLITYVNENIAEYVAMVYLTLEANTLEPEETLIELLNKEDLEIEDKKAILDKTTAIISRLDQSGTSELDALLLHSLRVAPVWDNILHTFEYNENALTDQAILFLNHLSNAEALSKDLITNNEPSVENEHLLIAALLRAPSITAKAFEFLVKSIPEIEPEPDFAEIDEDHTEILIENNLVLLSPENFASLKTNFESQHIGLAEGQKESFIINIENYPLDAEDLIKLLRSDRFDIGQKLVILYSVDENLVIVNTTLLNIVGRLAITYTTFKLQKKTLMAVLTKALMLSERIKLFNMNFKSFSIAEVTPILQLLQPPYSEIAIKGRRPLLPYDEENNYFVNNLKTLEYISKRTDEKKGIRISTFQK</sequence>
<dbReference type="Proteomes" id="UP000317010">
    <property type="component" value="Unassembled WGS sequence"/>
</dbReference>
<dbReference type="RefSeq" id="WP_144908840.1">
    <property type="nucleotide sequence ID" value="NZ_VLLI01000001.1"/>
</dbReference>
<keyword evidence="4" id="KW-1185">Reference proteome</keyword>
<dbReference type="SUPFAM" id="SSF52540">
    <property type="entry name" value="P-loop containing nucleoside triphosphate hydrolases"/>
    <property type="match status" value="1"/>
</dbReference>
<evidence type="ECO:0000259" key="2">
    <source>
        <dbReference type="Pfam" id="PF20693"/>
    </source>
</evidence>
<evidence type="ECO:0000256" key="1">
    <source>
        <dbReference type="SAM" id="Phobius"/>
    </source>
</evidence>
<proteinExistence type="predicted"/>
<comment type="caution">
    <text evidence="3">The sequence shown here is derived from an EMBL/GenBank/DDBJ whole genome shotgun (WGS) entry which is preliminary data.</text>
</comment>
<feature type="transmembrane region" description="Helical" evidence="1">
    <location>
        <begin position="201"/>
        <end position="219"/>
    </location>
</feature>
<feature type="transmembrane region" description="Helical" evidence="1">
    <location>
        <begin position="161"/>
        <end position="181"/>
    </location>
</feature>
<evidence type="ECO:0000313" key="3">
    <source>
        <dbReference type="EMBL" id="TWJ04543.1"/>
    </source>
</evidence>